<gene>
    <name evidence="1" type="ORF">Syun_015763</name>
</gene>
<name>A0AAP0P9M9_9MAGN</name>
<evidence type="ECO:0000313" key="1">
    <source>
        <dbReference type="EMBL" id="KAK9136433.1"/>
    </source>
</evidence>
<evidence type="ECO:0000313" key="2">
    <source>
        <dbReference type="Proteomes" id="UP001420932"/>
    </source>
</evidence>
<organism evidence="1 2">
    <name type="scientific">Stephania yunnanensis</name>
    <dbReference type="NCBI Taxonomy" id="152371"/>
    <lineage>
        <taxon>Eukaryota</taxon>
        <taxon>Viridiplantae</taxon>
        <taxon>Streptophyta</taxon>
        <taxon>Embryophyta</taxon>
        <taxon>Tracheophyta</taxon>
        <taxon>Spermatophyta</taxon>
        <taxon>Magnoliopsida</taxon>
        <taxon>Ranunculales</taxon>
        <taxon>Menispermaceae</taxon>
        <taxon>Menispermoideae</taxon>
        <taxon>Cissampelideae</taxon>
        <taxon>Stephania</taxon>
    </lineage>
</organism>
<dbReference type="Proteomes" id="UP001420932">
    <property type="component" value="Unassembled WGS sequence"/>
</dbReference>
<accession>A0AAP0P9M9</accession>
<proteinExistence type="predicted"/>
<dbReference type="EMBL" id="JBBNAF010000006">
    <property type="protein sequence ID" value="KAK9136433.1"/>
    <property type="molecule type" value="Genomic_DNA"/>
</dbReference>
<protein>
    <submittedName>
        <fullName evidence="1">Uncharacterized protein</fullName>
    </submittedName>
</protein>
<dbReference type="AlphaFoldDB" id="A0AAP0P9M9"/>
<reference evidence="1 2" key="1">
    <citation type="submission" date="2024-01" db="EMBL/GenBank/DDBJ databases">
        <title>Genome assemblies of Stephania.</title>
        <authorList>
            <person name="Yang L."/>
        </authorList>
    </citation>
    <scope>NUCLEOTIDE SEQUENCE [LARGE SCALE GENOMIC DNA]</scope>
    <source>
        <strain evidence="1">YNDBR</strain>
        <tissue evidence="1">Leaf</tissue>
    </source>
</reference>
<sequence length="73" mass="8364">MKLSSTQNFFTPIPKMLRSFKRALKKLTMKKKIHTNSPIKPPIKPADFQPIKCPIISPPLTSLSLFFEKALPR</sequence>
<keyword evidence="2" id="KW-1185">Reference proteome</keyword>
<comment type="caution">
    <text evidence="1">The sequence shown here is derived from an EMBL/GenBank/DDBJ whole genome shotgun (WGS) entry which is preliminary data.</text>
</comment>